<organism evidence="1 2">
    <name type="scientific">Klebsiella variicola</name>
    <dbReference type="NCBI Taxonomy" id="244366"/>
    <lineage>
        <taxon>Bacteria</taxon>
        <taxon>Pseudomonadati</taxon>
        <taxon>Pseudomonadota</taxon>
        <taxon>Gammaproteobacteria</taxon>
        <taxon>Enterobacterales</taxon>
        <taxon>Enterobacteriaceae</taxon>
        <taxon>Klebsiella/Raoultella group</taxon>
        <taxon>Klebsiella</taxon>
        <taxon>Klebsiella pneumoniae complex</taxon>
    </lineage>
</organism>
<accession>A0A9P3P450</accession>
<dbReference type="AlphaFoldDB" id="A0A9P3P450"/>
<name>A0A9P3P450_KLEVA</name>
<gene>
    <name evidence="1" type="ORF">NUKP37_08720</name>
</gene>
<evidence type="ECO:0000313" key="2">
    <source>
        <dbReference type="Proteomes" id="UP001060507"/>
    </source>
</evidence>
<protein>
    <submittedName>
        <fullName evidence="1">Uncharacterized protein</fullName>
    </submittedName>
</protein>
<dbReference type="Proteomes" id="UP001060507">
    <property type="component" value="Unassembled WGS sequence"/>
</dbReference>
<proteinExistence type="predicted"/>
<dbReference type="EMBL" id="BQTA01000002">
    <property type="protein sequence ID" value="GKJ87537.1"/>
    <property type="molecule type" value="Genomic_DNA"/>
</dbReference>
<sequence>MPGERGTAWQTLCEPQAQRTFKGRNPAAHSGMVYAKFPGCGRQGTTPGKGEKKM</sequence>
<evidence type="ECO:0000313" key="1">
    <source>
        <dbReference type="EMBL" id="GKJ87537.1"/>
    </source>
</evidence>
<reference evidence="1" key="1">
    <citation type="journal article" date="2022" name="J. Appl. Microbiol.">
        <title>PCR-based ORF typing of Klebsiella pneumoniae for rapid identification of global clones and transmission events.</title>
        <authorList>
            <person name="Nonogaki R."/>
            <person name="Iijima A."/>
            <person name="Kawamura K."/>
            <person name="Kayama S."/>
            <person name="Sugai M."/>
            <person name="Yagi T."/>
            <person name="Arakawa Y."/>
            <person name="Doi Y."/>
            <person name="Suzuki M."/>
        </authorList>
    </citation>
    <scope>NUCLEOTIDE SEQUENCE</scope>
    <source>
        <strain evidence="1">NUKP-37</strain>
    </source>
</reference>
<comment type="caution">
    <text evidence="1">The sequence shown here is derived from an EMBL/GenBank/DDBJ whole genome shotgun (WGS) entry which is preliminary data.</text>
</comment>